<reference evidence="1 2" key="1">
    <citation type="submission" date="2019-10" db="EMBL/GenBank/DDBJ databases">
        <title>Description of Paenibacillus terricola sp. nov.</title>
        <authorList>
            <person name="Carlier A."/>
            <person name="Qi S."/>
        </authorList>
    </citation>
    <scope>NUCLEOTIDE SEQUENCE [LARGE SCALE GENOMIC DNA]</scope>
    <source>
        <strain evidence="1 2">LMG 31459</strain>
    </source>
</reference>
<sequence length="172" mass="19576">MIIWLNGTFGSGKTQTAIELHRSIPHSYVFDPENAGYYIRDNLPGGMSKNDFRSHPLWRELTYSMLKYIDSEYSGTIIVPMTLVDPDYFMQIVGRLRSEGIVVRHFTLTASPETLYSRLKGRGEGRRSWAAVQMERCLTGLENKVFECYVDTEQISIPEVAGIIMSLLETGK</sequence>
<name>A0ABX1YQ50_9BACL</name>
<dbReference type="Proteomes" id="UP000596857">
    <property type="component" value="Unassembled WGS sequence"/>
</dbReference>
<comment type="caution">
    <text evidence="1">The sequence shown here is derived from an EMBL/GenBank/DDBJ whole genome shotgun (WGS) entry which is preliminary data.</text>
</comment>
<dbReference type="Gene3D" id="3.40.50.300">
    <property type="entry name" value="P-loop containing nucleotide triphosphate hydrolases"/>
    <property type="match status" value="1"/>
</dbReference>
<evidence type="ECO:0000313" key="2">
    <source>
        <dbReference type="Proteomes" id="UP000596857"/>
    </source>
</evidence>
<keyword evidence="2" id="KW-1185">Reference proteome</keyword>
<gene>
    <name evidence="1" type="ORF">GC101_30555</name>
</gene>
<dbReference type="SUPFAM" id="SSF52540">
    <property type="entry name" value="P-loop containing nucleoside triphosphate hydrolases"/>
    <property type="match status" value="1"/>
</dbReference>
<dbReference type="Pfam" id="PF13671">
    <property type="entry name" value="AAA_33"/>
    <property type="match status" value="1"/>
</dbReference>
<protein>
    <submittedName>
        <fullName evidence="1">AAA family ATPase</fullName>
    </submittedName>
</protein>
<dbReference type="RefSeq" id="WP_171720429.1">
    <property type="nucleotide sequence ID" value="NZ_WHOB01000090.1"/>
</dbReference>
<dbReference type="EMBL" id="WHOB01000090">
    <property type="protein sequence ID" value="NOU83203.1"/>
    <property type="molecule type" value="Genomic_DNA"/>
</dbReference>
<proteinExistence type="predicted"/>
<accession>A0ABX1YQ50</accession>
<evidence type="ECO:0000313" key="1">
    <source>
        <dbReference type="EMBL" id="NOU83203.1"/>
    </source>
</evidence>
<dbReference type="InterPro" id="IPR027417">
    <property type="entry name" value="P-loop_NTPase"/>
</dbReference>
<organism evidence="1 2">
    <name type="scientific">Paenibacillus phytohabitans</name>
    <dbReference type="NCBI Taxonomy" id="2654978"/>
    <lineage>
        <taxon>Bacteria</taxon>
        <taxon>Bacillati</taxon>
        <taxon>Bacillota</taxon>
        <taxon>Bacilli</taxon>
        <taxon>Bacillales</taxon>
        <taxon>Paenibacillaceae</taxon>
        <taxon>Paenibacillus</taxon>
    </lineage>
</organism>